<evidence type="ECO:0000256" key="2">
    <source>
        <dbReference type="ARBA" id="ARBA00022670"/>
    </source>
</evidence>
<dbReference type="InterPro" id="IPR007863">
    <property type="entry name" value="Peptidase_M16_C"/>
</dbReference>
<keyword evidence="6" id="KW-0482">Metalloprotease</keyword>
<evidence type="ECO:0000313" key="11">
    <source>
        <dbReference type="EMBL" id="KAF2788073.1"/>
    </source>
</evidence>
<dbReference type="Gene3D" id="3.30.830.10">
    <property type="entry name" value="Metalloenzyme, LuxS/M16 peptidase-like"/>
    <property type="match status" value="4"/>
</dbReference>
<evidence type="ECO:0000259" key="9">
    <source>
        <dbReference type="Pfam" id="PF16187"/>
    </source>
</evidence>
<reference evidence="11" key="1">
    <citation type="journal article" date="2020" name="Stud. Mycol.">
        <title>101 Dothideomycetes genomes: a test case for predicting lifestyles and emergence of pathogens.</title>
        <authorList>
            <person name="Haridas S."/>
            <person name="Albert R."/>
            <person name="Binder M."/>
            <person name="Bloem J."/>
            <person name="Labutti K."/>
            <person name="Salamov A."/>
            <person name="Andreopoulos B."/>
            <person name="Baker S."/>
            <person name="Barry K."/>
            <person name="Bills G."/>
            <person name="Bluhm B."/>
            <person name="Cannon C."/>
            <person name="Castanera R."/>
            <person name="Culley D."/>
            <person name="Daum C."/>
            <person name="Ezra D."/>
            <person name="Gonzalez J."/>
            <person name="Henrissat B."/>
            <person name="Kuo A."/>
            <person name="Liang C."/>
            <person name="Lipzen A."/>
            <person name="Lutzoni F."/>
            <person name="Magnuson J."/>
            <person name="Mondo S."/>
            <person name="Nolan M."/>
            <person name="Ohm R."/>
            <person name="Pangilinan J."/>
            <person name="Park H.-J."/>
            <person name="Ramirez L."/>
            <person name="Alfaro M."/>
            <person name="Sun H."/>
            <person name="Tritt A."/>
            <person name="Yoshinaga Y."/>
            <person name="Zwiers L.-H."/>
            <person name="Turgeon B."/>
            <person name="Goodwin S."/>
            <person name="Spatafora J."/>
            <person name="Crous P."/>
            <person name="Grigoriev I."/>
        </authorList>
    </citation>
    <scope>NUCLEOTIDE SEQUENCE</scope>
    <source>
        <strain evidence="11">CBS 109.77</strain>
    </source>
</reference>
<feature type="domain" description="Coenzyme PQQ synthesis protein F-like C-terminal lobe" evidence="10">
    <location>
        <begin position="806"/>
        <end position="904"/>
    </location>
</feature>
<dbReference type="InterPro" id="IPR054734">
    <property type="entry name" value="PqqF-like_C_4"/>
</dbReference>
<dbReference type="Pfam" id="PF16187">
    <property type="entry name" value="Peptidase_M16_M"/>
    <property type="match status" value="1"/>
</dbReference>
<keyword evidence="2" id="KW-0645">Protease</keyword>
<dbReference type="OrthoDB" id="952271at2759"/>
<dbReference type="GO" id="GO:0046872">
    <property type="term" value="F:metal ion binding"/>
    <property type="evidence" value="ECO:0007669"/>
    <property type="project" value="UniProtKB-KW"/>
</dbReference>
<feature type="domain" description="Peptidase M16 middle/third" evidence="9">
    <location>
        <begin position="413"/>
        <end position="699"/>
    </location>
</feature>
<keyword evidence="4" id="KW-0378">Hydrolase</keyword>
<feature type="domain" description="Peptidase M16 N-terminal" evidence="7">
    <location>
        <begin position="39"/>
        <end position="201"/>
    </location>
</feature>
<gene>
    <name evidence="11" type="ORF">K505DRAFT_366789</name>
</gene>
<protein>
    <submittedName>
        <fullName evidence="11">Insulin-degrading enzyme</fullName>
    </submittedName>
</protein>
<sequence length="1105" mass="126259">MTEPLTRSVGSRQRIEDLERPALDDRSYRIITLPNQLEVLLIHDAETDKASAALDVNVGSFSDAKDMPGIAHAVEHLLFMGTEKYPKENAYNQYLTSHSGHSNAYTASTSTNYYFELAASSSSPADKKTSQSNTTQEQLPVLKEESPLWGALDRFGQFFISPLFLEDTLDRELKAVDSENKKNLQSDTWRLHQLNKALSNPNHPYCHFSTGSYKTLHDDPIARGVKIRDEFINFHAKHYSANRMKLVILGRESLDTLEEWAEEIFSQVPNKDLSRRRWDDVSVYTDNELLTQTFARPVFQSRSLDLSFLYRDEEEFYESHPARYLSHLIGHEGPGSILAYIKAKGWANGLAAGGTSLCPGSGLFNISVKLTEDGLEHYKEVTKIIFQYIAMVRAQPPQKWVVDEQIRMSEVDFRFRQKMPPSRTTSALAAVMQKPYDRKMLLSGPAVIRKFDAERLSQAMAYLRPDNFRLNIVSQDFPGGWDQKEQWYGTEFKSDKIPEEFLVEIREAFENPTRPAELHFPHKNEFIPNRLEVEKKKVETPLKTPKLIRHDEGVRTWYKKDDQFWVPKANVNIIFRTPMIYLTARTVVMSALYRDLVNDALVEYAYDADISGLIYEFNSYMSGLALSVEGYNDKLHVLLEKVLLSIRDLEVREDRVKIVHERMTRQFYNVDFGQPFHQVGNYSRWLKNEKGLLTEQLMKELEDITALDIRNFYPQILAQCHIEVLAHGNLRKEEALQITNLVENTMKPKRLPPSQWPIRRSLILPPGSNFIYERQLKDPANVNHCIEYMLYLGTTADRSLRAKILMIAQMTDEPAFNQLRTIEQLGYVVFSGSSITDTWAGYRILIQSEKDCRYLEGRIEHFLTTFEKILDEMSEEDFEGHKKAVINKRLEKLKNLTEEGNRFWNHIFSDAYDFLSHDEDAKHLTPLTKQDVQTCFSHYISPSSPHRAKLSVHLIAQAKPKEPTPEEKKAQAITQFTTILTAENITADLPTLQSRIDAIPNTPDTMASIVTAISAHLTEDLKLGKETVDKVLDEAKAALGLADVGKVASPEVLKNGDVEKAVKESDGTTPVLIEDVHAWKAGLQMSTGVRPVRDLGEFVEGAAKL</sequence>
<name>A0A6A6WVW9_9PLEO</name>
<evidence type="ECO:0000256" key="4">
    <source>
        <dbReference type="ARBA" id="ARBA00022801"/>
    </source>
</evidence>
<evidence type="ECO:0000256" key="5">
    <source>
        <dbReference type="ARBA" id="ARBA00022833"/>
    </source>
</evidence>
<evidence type="ECO:0000259" key="8">
    <source>
        <dbReference type="Pfam" id="PF05193"/>
    </source>
</evidence>
<accession>A0A6A6WVW9</accession>
<organism evidence="11 12">
    <name type="scientific">Melanomma pulvis-pyrius CBS 109.77</name>
    <dbReference type="NCBI Taxonomy" id="1314802"/>
    <lineage>
        <taxon>Eukaryota</taxon>
        <taxon>Fungi</taxon>
        <taxon>Dikarya</taxon>
        <taxon>Ascomycota</taxon>
        <taxon>Pezizomycotina</taxon>
        <taxon>Dothideomycetes</taxon>
        <taxon>Pleosporomycetidae</taxon>
        <taxon>Pleosporales</taxon>
        <taxon>Melanommataceae</taxon>
        <taxon>Melanomma</taxon>
    </lineage>
</organism>
<evidence type="ECO:0000256" key="6">
    <source>
        <dbReference type="ARBA" id="ARBA00023049"/>
    </source>
</evidence>
<proteinExistence type="inferred from homology"/>
<dbReference type="InterPro" id="IPR050626">
    <property type="entry name" value="Peptidase_M16"/>
</dbReference>
<evidence type="ECO:0000259" key="7">
    <source>
        <dbReference type="Pfam" id="PF00675"/>
    </source>
</evidence>
<dbReference type="FunFam" id="3.30.830.10:FF:000005">
    <property type="entry name" value="nardilysin isoform X1"/>
    <property type="match status" value="1"/>
</dbReference>
<keyword evidence="5" id="KW-0862">Zinc</keyword>
<keyword evidence="12" id="KW-1185">Reference proteome</keyword>
<evidence type="ECO:0000256" key="1">
    <source>
        <dbReference type="ARBA" id="ARBA00007261"/>
    </source>
</evidence>
<dbReference type="GO" id="GO:0004222">
    <property type="term" value="F:metalloendopeptidase activity"/>
    <property type="evidence" value="ECO:0007669"/>
    <property type="project" value="TreeGrafter"/>
</dbReference>
<evidence type="ECO:0000259" key="10">
    <source>
        <dbReference type="Pfam" id="PF22456"/>
    </source>
</evidence>
<dbReference type="InterPro" id="IPR011249">
    <property type="entry name" value="Metalloenz_LuxS/M16"/>
</dbReference>
<dbReference type="Pfam" id="PF22456">
    <property type="entry name" value="PqqF-like_C_4"/>
    <property type="match status" value="1"/>
</dbReference>
<dbReference type="InterPro" id="IPR011765">
    <property type="entry name" value="Pept_M16_N"/>
</dbReference>
<dbReference type="FunFam" id="3.30.830.10:FF:000003">
    <property type="entry name" value="Insulin-degrading enzyme"/>
    <property type="match status" value="1"/>
</dbReference>
<feature type="domain" description="Peptidase M16 C-terminal" evidence="8">
    <location>
        <begin position="228"/>
        <end position="407"/>
    </location>
</feature>
<dbReference type="SUPFAM" id="SSF63411">
    <property type="entry name" value="LuxS/MPP-like metallohydrolase"/>
    <property type="match status" value="4"/>
</dbReference>
<dbReference type="EMBL" id="MU002250">
    <property type="protein sequence ID" value="KAF2788073.1"/>
    <property type="molecule type" value="Genomic_DNA"/>
</dbReference>
<dbReference type="GO" id="GO:0051603">
    <property type="term" value="P:proteolysis involved in protein catabolic process"/>
    <property type="evidence" value="ECO:0007669"/>
    <property type="project" value="TreeGrafter"/>
</dbReference>
<dbReference type="FunFam" id="3.30.830.10:FF:000004">
    <property type="entry name" value="Putative insulin-degrading enzyme"/>
    <property type="match status" value="1"/>
</dbReference>
<dbReference type="PANTHER" id="PTHR43690">
    <property type="entry name" value="NARDILYSIN"/>
    <property type="match status" value="1"/>
</dbReference>
<dbReference type="GO" id="GO:0005739">
    <property type="term" value="C:mitochondrion"/>
    <property type="evidence" value="ECO:0007669"/>
    <property type="project" value="TreeGrafter"/>
</dbReference>
<dbReference type="PANTHER" id="PTHR43690:SF18">
    <property type="entry name" value="INSULIN-DEGRADING ENZYME-RELATED"/>
    <property type="match status" value="1"/>
</dbReference>
<dbReference type="GO" id="GO:0043171">
    <property type="term" value="P:peptide catabolic process"/>
    <property type="evidence" value="ECO:0007669"/>
    <property type="project" value="TreeGrafter"/>
</dbReference>
<dbReference type="AlphaFoldDB" id="A0A6A6WVW9"/>
<dbReference type="GO" id="GO:0005829">
    <property type="term" value="C:cytosol"/>
    <property type="evidence" value="ECO:0007669"/>
    <property type="project" value="TreeGrafter"/>
</dbReference>
<comment type="similarity">
    <text evidence="1">Belongs to the peptidase M16 family.</text>
</comment>
<keyword evidence="3" id="KW-0479">Metal-binding</keyword>
<dbReference type="Pfam" id="PF00675">
    <property type="entry name" value="Peptidase_M16"/>
    <property type="match status" value="1"/>
</dbReference>
<evidence type="ECO:0000256" key="3">
    <source>
        <dbReference type="ARBA" id="ARBA00022723"/>
    </source>
</evidence>
<dbReference type="InterPro" id="IPR032632">
    <property type="entry name" value="Peptidase_M16_M"/>
</dbReference>
<dbReference type="Pfam" id="PF05193">
    <property type="entry name" value="Peptidase_M16_C"/>
    <property type="match status" value="1"/>
</dbReference>
<dbReference type="Proteomes" id="UP000799757">
    <property type="component" value="Unassembled WGS sequence"/>
</dbReference>
<evidence type="ECO:0000313" key="12">
    <source>
        <dbReference type="Proteomes" id="UP000799757"/>
    </source>
</evidence>